<dbReference type="PIRSF" id="PIRSF000429">
    <property type="entry name" value="Ac-CoA_Ac_transf"/>
    <property type="match status" value="1"/>
</dbReference>
<reference evidence="11" key="1">
    <citation type="submission" date="2016-11" db="EMBL/GenBank/DDBJ databases">
        <authorList>
            <person name="Varghese N."/>
            <person name="Submissions S."/>
        </authorList>
    </citation>
    <scope>NUCLEOTIDE SEQUENCE [LARGE SCALE GENOMIC DNA]</scope>
    <source>
        <strain evidence="11">CGMCC 1.6496</strain>
    </source>
</reference>
<evidence type="ECO:0000256" key="6">
    <source>
        <dbReference type="PIRSR" id="PIRSR000429-1"/>
    </source>
</evidence>
<protein>
    <recommendedName>
        <fullName evidence="2">acetyl-CoA C-acetyltransferase</fullName>
        <ecNumber evidence="2">2.3.1.9</ecNumber>
    </recommendedName>
    <alternativeName>
        <fullName evidence="5">Acetoacetyl-CoA thiolase</fullName>
    </alternativeName>
</protein>
<feature type="domain" description="Thiolase C-terminal" evidence="9">
    <location>
        <begin position="272"/>
        <end position="400"/>
    </location>
</feature>
<dbReference type="InterPro" id="IPR020615">
    <property type="entry name" value="Thiolase_acyl_enz_int_AS"/>
</dbReference>
<keyword evidence="3 7" id="KW-0808">Transferase</keyword>
<dbReference type="InterPro" id="IPR016039">
    <property type="entry name" value="Thiolase-like"/>
</dbReference>
<evidence type="ECO:0000256" key="1">
    <source>
        <dbReference type="ARBA" id="ARBA00010982"/>
    </source>
</evidence>
<dbReference type="EC" id="2.3.1.9" evidence="2"/>
<evidence type="ECO:0000313" key="10">
    <source>
        <dbReference type="EMBL" id="SHH24537.1"/>
    </source>
</evidence>
<dbReference type="FunFam" id="3.40.47.10:FF:000010">
    <property type="entry name" value="Acetyl-CoA acetyltransferase (Thiolase)"/>
    <property type="match status" value="1"/>
</dbReference>
<dbReference type="PROSITE" id="PS00099">
    <property type="entry name" value="THIOLASE_3"/>
    <property type="match status" value="1"/>
</dbReference>
<dbReference type="CDD" id="cd00751">
    <property type="entry name" value="thiolase"/>
    <property type="match status" value="1"/>
</dbReference>
<dbReference type="InterPro" id="IPR020610">
    <property type="entry name" value="Thiolase_AS"/>
</dbReference>
<evidence type="ECO:0000256" key="3">
    <source>
        <dbReference type="ARBA" id="ARBA00022679"/>
    </source>
</evidence>
<dbReference type="Gene3D" id="3.40.47.10">
    <property type="match status" value="2"/>
</dbReference>
<evidence type="ECO:0000256" key="5">
    <source>
        <dbReference type="ARBA" id="ARBA00030755"/>
    </source>
</evidence>
<evidence type="ECO:0000256" key="7">
    <source>
        <dbReference type="RuleBase" id="RU003557"/>
    </source>
</evidence>
<organism evidence="10 11">
    <name type="scientific">Virgibacillus chiguensis</name>
    <dbReference type="NCBI Taxonomy" id="411959"/>
    <lineage>
        <taxon>Bacteria</taxon>
        <taxon>Bacillati</taxon>
        <taxon>Bacillota</taxon>
        <taxon>Bacilli</taxon>
        <taxon>Bacillales</taxon>
        <taxon>Bacillaceae</taxon>
        <taxon>Virgibacillus</taxon>
    </lineage>
</organism>
<dbReference type="Pfam" id="PF00108">
    <property type="entry name" value="Thiolase_N"/>
    <property type="match status" value="1"/>
</dbReference>
<dbReference type="PANTHER" id="PTHR18919">
    <property type="entry name" value="ACETYL-COA C-ACYLTRANSFERASE"/>
    <property type="match status" value="1"/>
</dbReference>
<dbReference type="NCBIfam" id="TIGR01930">
    <property type="entry name" value="AcCoA-C-Actrans"/>
    <property type="match status" value="1"/>
</dbReference>
<dbReference type="InterPro" id="IPR020617">
    <property type="entry name" value="Thiolase_C"/>
</dbReference>
<dbReference type="PANTHER" id="PTHR18919:SF107">
    <property type="entry name" value="ACETYL-COA ACETYLTRANSFERASE, CYTOSOLIC"/>
    <property type="match status" value="1"/>
</dbReference>
<accession>A0A1M5RDY4</accession>
<dbReference type="SUPFAM" id="SSF53901">
    <property type="entry name" value="Thiolase-like"/>
    <property type="match status" value="2"/>
</dbReference>
<dbReference type="PROSITE" id="PS00098">
    <property type="entry name" value="THIOLASE_1"/>
    <property type="match status" value="1"/>
</dbReference>
<dbReference type="InterPro" id="IPR020613">
    <property type="entry name" value="Thiolase_CS"/>
</dbReference>
<dbReference type="Pfam" id="PF02803">
    <property type="entry name" value="Thiolase_C"/>
    <property type="match status" value="1"/>
</dbReference>
<dbReference type="EMBL" id="FQXD01000005">
    <property type="protein sequence ID" value="SHH24537.1"/>
    <property type="molecule type" value="Genomic_DNA"/>
</dbReference>
<comment type="similarity">
    <text evidence="1 7">Belongs to the thiolase-like superfamily. Thiolase family.</text>
</comment>
<dbReference type="RefSeq" id="WP_073006942.1">
    <property type="nucleotide sequence ID" value="NZ_FQXD01000005.1"/>
</dbReference>
<keyword evidence="11" id="KW-1185">Reference proteome</keyword>
<gene>
    <name evidence="10" type="ORF">SAMN05421807_105123</name>
</gene>
<proteinExistence type="inferred from homology"/>
<evidence type="ECO:0000259" key="8">
    <source>
        <dbReference type="Pfam" id="PF00108"/>
    </source>
</evidence>
<evidence type="ECO:0000313" key="11">
    <source>
        <dbReference type="Proteomes" id="UP000184079"/>
    </source>
</evidence>
<dbReference type="InterPro" id="IPR020616">
    <property type="entry name" value="Thiolase_N"/>
</dbReference>
<dbReference type="Proteomes" id="UP000184079">
    <property type="component" value="Unassembled WGS sequence"/>
</dbReference>
<dbReference type="OrthoDB" id="9764892at2"/>
<evidence type="ECO:0000259" key="9">
    <source>
        <dbReference type="Pfam" id="PF02803"/>
    </source>
</evidence>
<keyword evidence="4 7" id="KW-0012">Acyltransferase</keyword>
<feature type="active site" description="Proton acceptor" evidence="6">
    <location>
        <position position="358"/>
    </location>
</feature>
<name>A0A1M5RDY4_9BACI</name>
<evidence type="ECO:0000256" key="4">
    <source>
        <dbReference type="ARBA" id="ARBA00023315"/>
    </source>
</evidence>
<feature type="active site" description="Acyl-thioester intermediate" evidence="6">
    <location>
        <position position="88"/>
    </location>
</feature>
<dbReference type="GO" id="GO:0003985">
    <property type="term" value="F:acetyl-CoA C-acetyltransferase activity"/>
    <property type="evidence" value="ECO:0007669"/>
    <property type="project" value="UniProtKB-EC"/>
</dbReference>
<feature type="active site" description="Proton acceptor" evidence="6">
    <location>
        <position position="388"/>
    </location>
</feature>
<dbReference type="PROSITE" id="PS00737">
    <property type="entry name" value="THIOLASE_2"/>
    <property type="match status" value="1"/>
</dbReference>
<dbReference type="InterPro" id="IPR002155">
    <property type="entry name" value="Thiolase"/>
</dbReference>
<evidence type="ECO:0000256" key="2">
    <source>
        <dbReference type="ARBA" id="ARBA00012705"/>
    </source>
</evidence>
<sequence length="403" mass="43391">MTKVYVIDARRSAIGSFLGTIASVPPSDLAAQVMKSIIQHHQLNGSEIDEVVIGNVLSAGQGQNIARQASIKAGIPVSVPAYTMNMVCGSGMKSLMTAYSNILANMADLMLVGGVEVMSQAPFVTTAEVRTGKKLGNLQLHDSMVQDGLTDAFHHYHMGITAENIAERYHITREEQDRFALKSQQRAIKAKDSGRFEAEIVPVEFMDRKKHLMTFKEDEYPNYSTTFDKLARLRPAFKKDGTVTAGNASGINDGAAILLVASEAAVMKYQLEPIAEIVAVGQGGIDPAVMGLGPVKAIQHLFSKTDVNPEQVELIELNEAFASQSIGVIKELQEMYGWTKEWIESTVNVNGGAIALGHPLGASGARIITTLVHEMQKRTITYGLASLCIGGGMGTATLLKSIE</sequence>
<feature type="domain" description="Thiolase N-terminal" evidence="8">
    <location>
        <begin position="4"/>
        <end position="263"/>
    </location>
</feature>
<dbReference type="AlphaFoldDB" id="A0A1M5RDY4"/>